<keyword evidence="1" id="KW-0614">Plasmid</keyword>
<protein>
    <submittedName>
        <fullName evidence="1">Uncharacterized protein</fullName>
    </submittedName>
</protein>
<dbReference type="RefSeq" id="WP_071960722.1">
    <property type="nucleotide sequence ID" value="NZ_CP018025.1"/>
</dbReference>
<gene>
    <name evidence="1" type="ORF">BM524_19520</name>
</gene>
<accession>A0AAC9JFL6</accession>
<geneLocation type="plasmid" evidence="2">
    <name>pamcp48-600</name>
</geneLocation>
<proteinExistence type="predicted"/>
<dbReference type="AlphaFoldDB" id="A0AAC9JFL6"/>
<name>A0AAC9JFL6_9ALTE</name>
<dbReference type="EMBL" id="CP018025">
    <property type="protein sequence ID" value="APD92112.1"/>
    <property type="molecule type" value="Genomic_DNA"/>
</dbReference>
<reference evidence="1 2" key="1">
    <citation type="submission" date="2016-11" db="EMBL/GenBank/DDBJ databases">
        <title>Networking in microbes: conjugative elements and plasmids in the genus Alteromonas.</title>
        <authorList>
            <person name="Lopez-Perez M."/>
            <person name="Ramon-Marco N."/>
            <person name="Rodriguez-Valera F."/>
        </authorList>
    </citation>
    <scope>NUCLEOTIDE SEQUENCE [LARGE SCALE GENOMIC DNA]</scope>
    <source>
        <strain evidence="1 2">CP48</strain>
        <plasmid evidence="2">pamcp48-600</plasmid>
    </source>
</reference>
<evidence type="ECO:0000313" key="2">
    <source>
        <dbReference type="Proteomes" id="UP000182101"/>
    </source>
</evidence>
<sequence length="352" mass="39041">MPFSYPSGPPMAEKSISRERALHMAHFPQDYVDAHEAGKISIPSGQAGQAWRNFFNNPEKYQRNLTAFGLGGVLAFKGEGMTGYYGGTKIPFHRVASNSVKPDTIAVKEKVASLANAAKEAAINAKLAWKASIPRHGGIHFGSTHEKLHDKYKELQRKADRFDDNGRVTKWVDFEVFCKKHEKFSDPHFLDYAYFKEAYPVHLAHTSQNDFTYVMSNKTSTSDSLEKLRESAEFMFGAAPESLEGSVVSRDGNAFIISNPVVIRNDAGLPLLAYGMNEKESGSLSSDIILQDPSGNGFGLATMDNINDVHLDYPTFDRMKNELQVSNMPEIIAVGENDLSKDVEVTPLRLGR</sequence>
<dbReference type="Proteomes" id="UP000182101">
    <property type="component" value="Plasmid pAMCP48-600"/>
</dbReference>
<evidence type="ECO:0000313" key="1">
    <source>
        <dbReference type="EMBL" id="APD92112.1"/>
    </source>
</evidence>
<organism evidence="1 2">
    <name type="scientific">Alteromonas mediterranea</name>
    <dbReference type="NCBI Taxonomy" id="314275"/>
    <lineage>
        <taxon>Bacteria</taxon>
        <taxon>Pseudomonadati</taxon>
        <taxon>Pseudomonadota</taxon>
        <taxon>Gammaproteobacteria</taxon>
        <taxon>Alteromonadales</taxon>
        <taxon>Alteromonadaceae</taxon>
        <taxon>Alteromonas/Salinimonas group</taxon>
        <taxon>Alteromonas</taxon>
    </lineage>
</organism>